<organism evidence="1 2">
    <name type="scientific">Caballeronia udeis</name>
    <dbReference type="NCBI Taxonomy" id="1232866"/>
    <lineage>
        <taxon>Bacteria</taxon>
        <taxon>Pseudomonadati</taxon>
        <taxon>Pseudomonadota</taxon>
        <taxon>Betaproteobacteria</taxon>
        <taxon>Burkholderiales</taxon>
        <taxon>Burkholderiaceae</taxon>
        <taxon>Caballeronia</taxon>
    </lineage>
</organism>
<protein>
    <submittedName>
        <fullName evidence="1">Uncharacterized protein</fullName>
    </submittedName>
</protein>
<evidence type="ECO:0000313" key="1">
    <source>
        <dbReference type="EMBL" id="SAL27615.1"/>
    </source>
</evidence>
<name>A0A158G691_9BURK</name>
<reference evidence="1 2" key="1">
    <citation type="submission" date="2016-01" db="EMBL/GenBank/DDBJ databases">
        <authorList>
            <person name="Oliw E.H."/>
        </authorList>
    </citation>
    <scope>NUCLEOTIDE SEQUENCE [LARGE SCALE GENOMIC DNA]</scope>
    <source>
        <strain evidence="1">LMG 27134</strain>
    </source>
</reference>
<sequence>MNFGLLVSHLPRVQESRLHYNTMLSLESTSRHRFANAWRAFRQFVFHA</sequence>
<evidence type="ECO:0000313" key="2">
    <source>
        <dbReference type="Proteomes" id="UP000054683"/>
    </source>
</evidence>
<accession>A0A158G691</accession>
<dbReference type="AlphaFoldDB" id="A0A158G691"/>
<dbReference type="Proteomes" id="UP000054683">
    <property type="component" value="Unassembled WGS sequence"/>
</dbReference>
<dbReference type="RefSeq" id="WP_197500205.1">
    <property type="nucleotide sequence ID" value="NZ_FCOK02000010.1"/>
</dbReference>
<proteinExistence type="predicted"/>
<gene>
    <name evidence="1" type="ORF">AWB69_02127</name>
</gene>
<dbReference type="EMBL" id="FCOK02000010">
    <property type="protein sequence ID" value="SAL27615.1"/>
    <property type="molecule type" value="Genomic_DNA"/>
</dbReference>